<comment type="cofactor">
    <cofactor evidence="1">
        <name>[2Fe-2S] cluster</name>
        <dbReference type="ChEBI" id="CHEBI:190135"/>
    </cofactor>
</comment>
<dbReference type="InterPro" id="IPR012675">
    <property type="entry name" value="Beta-grasp_dom_sf"/>
</dbReference>
<protein>
    <submittedName>
        <fullName evidence="4">2Fe-2S iron-sulfur cluster binding domain-containing protein</fullName>
    </submittedName>
</protein>
<dbReference type="CDD" id="cd00207">
    <property type="entry name" value="fer2"/>
    <property type="match status" value="1"/>
</dbReference>
<dbReference type="InterPro" id="IPR017938">
    <property type="entry name" value="Riboflavin_synthase-like_b-brl"/>
</dbReference>
<evidence type="ECO:0000256" key="1">
    <source>
        <dbReference type="ARBA" id="ARBA00034078"/>
    </source>
</evidence>
<dbReference type="PRINTS" id="PR00371">
    <property type="entry name" value="FPNCR"/>
</dbReference>
<feature type="domain" description="2Fe-2S ferredoxin-type" evidence="2">
    <location>
        <begin position="2"/>
        <end position="88"/>
    </location>
</feature>
<dbReference type="InterPro" id="IPR001709">
    <property type="entry name" value="Flavoprot_Pyr_Nucl_cyt_Rdtase"/>
</dbReference>
<dbReference type="Gene3D" id="3.10.20.30">
    <property type="match status" value="1"/>
</dbReference>
<dbReference type="Pfam" id="PF00111">
    <property type="entry name" value="Fer2"/>
    <property type="match status" value="1"/>
</dbReference>
<dbReference type="PRINTS" id="PR00410">
    <property type="entry name" value="PHEHYDRXLASE"/>
</dbReference>
<dbReference type="InterPro" id="IPR001433">
    <property type="entry name" value="OxRdtase_FAD/NAD-bd"/>
</dbReference>
<name>A0ABU4S009_9GAMM</name>
<dbReference type="Proteomes" id="UP001273505">
    <property type="component" value="Unassembled WGS sequence"/>
</dbReference>
<dbReference type="PROSITE" id="PS51085">
    <property type="entry name" value="2FE2S_FER_2"/>
    <property type="match status" value="1"/>
</dbReference>
<feature type="domain" description="FAD-binding FR-type" evidence="3">
    <location>
        <begin position="89"/>
        <end position="184"/>
    </location>
</feature>
<dbReference type="SUPFAM" id="SSF63380">
    <property type="entry name" value="Riboflavin synthase domain-like"/>
    <property type="match status" value="1"/>
</dbReference>
<dbReference type="Pfam" id="PF00970">
    <property type="entry name" value="FAD_binding_6"/>
    <property type="match status" value="1"/>
</dbReference>
<reference evidence="4 5" key="1">
    <citation type="submission" date="2023-11" db="EMBL/GenBank/DDBJ databases">
        <title>Gilvimarinus fulvus sp. nov., isolated from the surface of Kelp.</title>
        <authorList>
            <person name="Sun Y.Y."/>
            <person name="Gong Y."/>
            <person name="Du Z.J."/>
        </authorList>
    </citation>
    <scope>NUCLEOTIDE SEQUENCE [LARGE SCALE GENOMIC DNA]</scope>
    <source>
        <strain evidence="4 5">SDUM040013</strain>
    </source>
</reference>
<organism evidence="4 5">
    <name type="scientific">Gilvimarinus gilvus</name>
    <dbReference type="NCBI Taxonomy" id="3058038"/>
    <lineage>
        <taxon>Bacteria</taxon>
        <taxon>Pseudomonadati</taxon>
        <taxon>Pseudomonadota</taxon>
        <taxon>Gammaproteobacteria</taxon>
        <taxon>Cellvibrionales</taxon>
        <taxon>Cellvibrionaceae</taxon>
        <taxon>Gilvimarinus</taxon>
    </lineage>
</organism>
<dbReference type="InterPro" id="IPR050415">
    <property type="entry name" value="MRET"/>
</dbReference>
<proteinExistence type="predicted"/>
<dbReference type="PROSITE" id="PS51384">
    <property type="entry name" value="FAD_FR"/>
    <property type="match status" value="1"/>
</dbReference>
<dbReference type="InterPro" id="IPR039261">
    <property type="entry name" value="FNR_nucleotide-bd"/>
</dbReference>
<dbReference type="Gene3D" id="2.40.30.10">
    <property type="entry name" value="Translation factors"/>
    <property type="match status" value="1"/>
</dbReference>
<gene>
    <name evidence="4" type="ORF">SCD92_07490</name>
</gene>
<dbReference type="SUPFAM" id="SSF52343">
    <property type="entry name" value="Ferredoxin reductase-like, C-terminal NADP-linked domain"/>
    <property type="match status" value="1"/>
</dbReference>
<dbReference type="RefSeq" id="WP_302721434.1">
    <property type="nucleotide sequence ID" value="NZ_JAULRU010000319.1"/>
</dbReference>
<sequence length="318" mass="35373">MTKILFEHHSLPVPTGKNVLDTLLEANQQIPYSCRQGVCQSCLVKVETGFIPPQAQAGLSSDQINKKLILSCSCYPDSDMELQRYSPKDDLITAQVASKRLLRPDILELKLDAKLKFRAGQYVTLWRDEQIARSFSLASMPDERFLSFHMDIRPNGLFSQWAHKTLKVGDTLGLQGPIGECYYQGNTDRPLLLAATGTGIAPLAAIAQDALNRGHEGDVHFLACARHFDSLYWSHELQRLARSHPQFKLRLLALEGPPPHGGEIADVYSLIRNEFAPLNDFEVYICGAASFVGKLRKQCFLAGVKPRNVFCDAFEAGG</sequence>
<accession>A0ABU4S009</accession>
<dbReference type="PANTHER" id="PTHR47354">
    <property type="entry name" value="NADH OXIDOREDUCTASE HCR"/>
    <property type="match status" value="1"/>
</dbReference>
<dbReference type="Pfam" id="PF00175">
    <property type="entry name" value="NAD_binding_1"/>
    <property type="match status" value="1"/>
</dbReference>
<keyword evidence="5" id="KW-1185">Reference proteome</keyword>
<evidence type="ECO:0000313" key="4">
    <source>
        <dbReference type="EMBL" id="MDX6849198.1"/>
    </source>
</evidence>
<dbReference type="EMBL" id="JAXAFO010000010">
    <property type="protein sequence ID" value="MDX6849198.1"/>
    <property type="molecule type" value="Genomic_DNA"/>
</dbReference>
<evidence type="ECO:0000259" key="2">
    <source>
        <dbReference type="PROSITE" id="PS51085"/>
    </source>
</evidence>
<dbReference type="InterPro" id="IPR036010">
    <property type="entry name" value="2Fe-2S_ferredoxin-like_sf"/>
</dbReference>
<evidence type="ECO:0000313" key="5">
    <source>
        <dbReference type="Proteomes" id="UP001273505"/>
    </source>
</evidence>
<dbReference type="SUPFAM" id="SSF54292">
    <property type="entry name" value="2Fe-2S ferredoxin-like"/>
    <property type="match status" value="1"/>
</dbReference>
<dbReference type="InterPro" id="IPR017927">
    <property type="entry name" value="FAD-bd_FR_type"/>
</dbReference>
<dbReference type="InterPro" id="IPR001041">
    <property type="entry name" value="2Fe-2S_ferredoxin-type"/>
</dbReference>
<evidence type="ECO:0000259" key="3">
    <source>
        <dbReference type="PROSITE" id="PS51384"/>
    </source>
</evidence>
<comment type="caution">
    <text evidence="4">The sequence shown here is derived from an EMBL/GenBank/DDBJ whole genome shotgun (WGS) entry which is preliminary data.</text>
</comment>
<dbReference type="InterPro" id="IPR008333">
    <property type="entry name" value="Cbr1-like_FAD-bd_dom"/>
</dbReference>
<dbReference type="Gene3D" id="3.40.50.80">
    <property type="entry name" value="Nucleotide-binding domain of ferredoxin-NADP reductase (FNR) module"/>
    <property type="match status" value="1"/>
</dbReference>
<dbReference type="PANTHER" id="PTHR47354:SF3">
    <property type="entry name" value="OXIDOREDUCTASE-RELATED"/>
    <property type="match status" value="1"/>
</dbReference>